<comment type="caution">
    <text evidence="1">The sequence shown here is derived from an EMBL/GenBank/DDBJ whole genome shotgun (WGS) entry which is preliminary data.</text>
</comment>
<dbReference type="Proteomes" id="UP001530293">
    <property type="component" value="Unassembled WGS sequence"/>
</dbReference>
<proteinExistence type="predicted"/>
<sequence>MGSYDARDLNRLLMITRSLRDDLISLDHDNCCDREHVSSSMPAWAWKMDVLLHARLSMEDELASSWQSNPRCGNLSHA</sequence>
<dbReference type="EMBL" id="JALLBG020000249">
    <property type="protein sequence ID" value="KAL3757854.1"/>
    <property type="molecule type" value="Genomic_DNA"/>
</dbReference>
<organism evidence="1 2">
    <name type="scientific">Discostella pseudostelligera</name>
    <dbReference type="NCBI Taxonomy" id="259834"/>
    <lineage>
        <taxon>Eukaryota</taxon>
        <taxon>Sar</taxon>
        <taxon>Stramenopiles</taxon>
        <taxon>Ochrophyta</taxon>
        <taxon>Bacillariophyta</taxon>
        <taxon>Coscinodiscophyceae</taxon>
        <taxon>Thalassiosirophycidae</taxon>
        <taxon>Stephanodiscales</taxon>
        <taxon>Stephanodiscaceae</taxon>
        <taxon>Discostella</taxon>
    </lineage>
</organism>
<keyword evidence="2" id="KW-1185">Reference proteome</keyword>
<gene>
    <name evidence="1" type="ORF">ACHAWU_004178</name>
</gene>
<evidence type="ECO:0000313" key="1">
    <source>
        <dbReference type="EMBL" id="KAL3757854.1"/>
    </source>
</evidence>
<reference evidence="1 2" key="1">
    <citation type="submission" date="2024-10" db="EMBL/GenBank/DDBJ databases">
        <title>Updated reference genomes for cyclostephanoid diatoms.</title>
        <authorList>
            <person name="Roberts W.R."/>
            <person name="Alverson A.J."/>
        </authorList>
    </citation>
    <scope>NUCLEOTIDE SEQUENCE [LARGE SCALE GENOMIC DNA]</scope>
    <source>
        <strain evidence="1 2">AJA232-27</strain>
    </source>
</reference>
<evidence type="ECO:0000313" key="2">
    <source>
        <dbReference type="Proteomes" id="UP001530293"/>
    </source>
</evidence>
<name>A0ABD3M1E2_9STRA</name>
<dbReference type="AlphaFoldDB" id="A0ABD3M1E2"/>
<accession>A0ABD3M1E2</accession>
<protein>
    <submittedName>
        <fullName evidence="1">Uncharacterized protein</fullName>
    </submittedName>
</protein>